<reference evidence="3 4" key="1">
    <citation type="journal article" date="2019" name="Microbiol. Resour. Announc.">
        <title>Draft Genome Sequences of Type Strains of Gordonibacter faecihominis, Paraeggerthella hongkongensis, Parvibacter caecicola,Slackia equolifaciens, Slackia faecicanis, and Slackia isoflavoniconvertens.</title>
        <authorList>
            <person name="Danylec N."/>
            <person name="Stoll D.A."/>
            <person name="Dotsch A."/>
            <person name="Huch M."/>
        </authorList>
    </citation>
    <scope>NUCLEOTIDE SEQUENCE [LARGE SCALE GENOMIC DNA]</scope>
    <source>
        <strain evidence="3 4">DSM 18785</strain>
    </source>
</reference>
<dbReference type="RefSeq" id="WP_123257205.1">
    <property type="nucleotide sequence ID" value="NZ_JAMTCE010000014.1"/>
</dbReference>
<dbReference type="EMBL" id="QICA01000030">
    <property type="protein sequence ID" value="RNL35617.1"/>
    <property type="molecule type" value="Genomic_DNA"/>
</dbReference>
<feature type="domain" description="Zinc-ribbon" evidence="2">
    <location>
        <begin position="143"/>
        <end position="164"/>
    </location>
</feature>
<comment type="caution">
    <text evidence="3">The sequence shown here is derived from an EMBL/GenBank/DDBJ whole genome shotgun (WGS) entry which is preliminary data.</text>
</comment>
<gene>
    <name evidence="3" type="ORF">DMP10_11945</name>
</gene>
<dbReference type="InterPro" id="IPR026870">
    <property type="entry name" value="Zinc_ribbon_dom"/>
</dbReference>
<evidence type="ECO:0000256" key="1">
    <source>
        <dbReference type="SAM" id="MobiDB-lite"/>
    </source>
</evidence>
<evidence type="ECO:0000313" key="3">
    <source>
        <dbReference type="EMBL" id="RNL35617.1"/>
    </source>
</evidence>
<name>A0A3N0AMF2_9ACTN</name>
<keyword evidence="4" id="KW-1185">Reference proteome</keyword>
<dbReference type="Pfam" id="PF13240">
    <property type="entry name" value="Zn_Ribbon_1"/>
    <property type="match status" value="1"/>
</dbReference>
<proteinExistence type="predicted"/>
<dbReference type="Proteomes" id="UP000278327">
    <property type="component" value="Unassembled WGS sequence"/>
</dbReference>
<dbReference type="AlphaFoldDB" id="A0A3N0AMF2"/>
<feature type="region of interest" description="Disordered" evidence="1">
    <location>
        <begin position="185"/>
        <end position="204"/>
    </location>
</feature>
<sequence length="204" mass="20128">MGFLDNVTSAVNRGTAAAGRGADKIKLNARIGELNRQRQGLAAQLGASLYEATRNDAALTAGREALYEGIARIDAERAECQRQIAAIDEQAAAAATAATGFTCAVCGAHMTGADLFCSGCGAPAERARAQAAPAPPAPAGPVCSSCGAPIGEGDLFCMSCGAKVVSATSADAGIGESELAEVNGGGNVAVTPGGEAAADEKDGE</sequence>
<evidence type="ECO:0000259" key="2">
    <source>
        <dbReference type="Pfam" id="PF13240"/>
    </source>
</evidence>
<organism evidence="3 4">
    <name type="scientific">Adlercreutzia equolifaciens subsp. celatus DSM 18785</name>
    <dbReference type="NCBI Taxonomy" id="1121021"/>
    <lineage>
        <taxon>Bacteria</taxon>
        <taxon>Bacillati</taxon>
        <taxon>Actinomycetota</taxon>
        <taxon>Coriobacteriia</taxon>
        <taxon>Eggerthellales</taxon>
        <taxon>Eggerthellaceae</taxon>
        <taxon>Adlercreutzia</taxon>
    </lineage>
</organism>
<accession>A0A3N0AMF2</accession>
<protein>
    <submittedName>
        <fullName evidence="3">Zinc ribbon domain-containing protein</fullName>
    </submittedName>
</protein>
<evidence type="ECO:0000313" key="4">
    <source>
        <dbReference type="Proteomes" id="UP000278327"/>
    </source>
</evidence>